<comment type="caution">
    <text evidence="2">The sequence shown here is derived from an EMBL/GenBank/DDBJ whole genome shotgun (WGS) entry which is preliminary data.</text>
</comment>
<accession>A0A430AKG2</accession>
<dbReference type="Proteomes" id="UP000288669">
    <property type="component" value="Unassembled WGS sequence"/>
</dbReference>
<dbReference type="AlphaFoldDB" id="A0A430AKG2"/>
<evidence type="ECO:0000313" key="3">
    <source>
        <dbReference type="Proteomes" id="UP000288669"/>
    </source>
</evidence>
<organism evidence="2 3">
    <name type="scientific">Vagococcus entomophilus</name>
    <dbReference type="NCBI Taxonomy" id="1160095"/>
    <lineage>
        <taxon>Bacteria</taxon>
        <taxon>Bacillati</taxon>
        <taxon>Bacillota</taxon>
        <taxon>Bacilli</taxon>
        <taxon>Lactobacillales</taxon>
        <taxon>Enterococcaceae</taxon>
        <taxon>Vagococcus</taxon>
    </lineage>
</organism>
<protein>
    <recommendedName>
        <fullName evidence="1">SseB protein N-terminal domain-containing protein</fullName>
    </recommendedName>
</protein>
<feature type="domain" description="SseB protein N-terminal" evidence="1">
    <location>
        <begin position="23"/>
        <end position="84"/>
    </location>
</feature>
<name>A0A430AKG2_9ENTE</name>
<evidence type="ECO:0000313" key="2">
    <source>
        <dbReference type="EMBL" id="RSU08549.1"/>
    </source>
</evidence>
<dbReference type="InterPro" id="IPR009839">
    <property type="entry name" value="SseB_N"/>
</dbReference>
<reference evidence="2 3" key="1">
    <citation type="submission" date="2017-05" db="EMBL/GenBank/DDBJ databases">
        <title>Vagococcus spp. assemblies.</title>
        <authorList>
            <person name="Gulvik C.A."/>
        </authorList>
    </citation>
    <scope>NUCLEOTIDE SEQUENCE [LARGE SCALE GENOMIC DNA]</scope>
    <source>
        <strain evidence="2 3">DSM 24756</strain>
    </source>
</reference>
<dbReference type="Pfam" id="PF07179">
    <property type="entry name" value="SseB"/>
    <property type="match status" value="1"/>
</dbReference>
<sequence length="91" mass="10814">MEQEEVKNSELVTRIEIIKKDYTQKNKQFFYEELEDSKLLLPVNLDSKNKINIIKIEDSVGNDYIPAFKDWKNLRLGEESNAVVFTIYDHF</sequence>
<dbReference type="EMBL" id="NGJZ01000001">
    <property type="protein sequence ID" value="RSU08549.1"/>
    <property type="molecule type" value="Genomic_DNA"/>
</dbReference>
<evidence type="ECO:0000259" key="1">
    <source>
        <dbReference type="Pfam" id="PF07179"/>
    </source>
</evidence>
<dbReference type="OrthoDB" id="1639333at2"/>
<gene>
    <name evidence="2" type="ORF">CBF30_04760</name>
</gene>
<keyword evidence="3" id="KW-1185">Reference proteome</keyword>
<proteinExistence type="predicted"/>
<dbReference type="RefSeq" id="WP_126823242.1">
    <property type="nucleotide sequence ID" value="NZ_JBHLWU010000001.1"/>
</dbReference>